<dbReference type="EMBL" id="JYDL01000153">
    <property type="protein sequence ID" value="KRX14690.1"/>
    <property type="molecule type" value="Genomic_DNA"/>
</dbReference>
<reference evidence="1 2" key="1">
    <citation type="submission" date="2015-01" db="EMBL/GenBank/DDBJ databases">
        <title>Evolution of Trichinella species and genotypes.</title>
        <authorList>
            <person name="Korhonen P.K."/>
            <person name="Edoardo P."/>
            <person name="Giuseppe L.R."/>
            <person name="Gasser R.B."/>
        </authorList>
    </citation>
    <scope>NUCLEOTIDE SEQUENCE [LARGE SCALE GENOMIC DNA]</scope>
    <source>
        <strain evidence="1">ISS37</strain>
    </source>
</reference>
<dbReference type="AlphaFoldDB" id="A0A0V0RJU2"/>
<dbReference type="OrthoDB" id="5922909at2759"/>
<gene>
    <name evidence="1" type="ORF">T07_11029</name>
</gene>
<evidence type="ECO:0000313" key="1">
    <source>
        <dbReference type="EMBL" id="KRX14690.1"/>
    </source>
</evidence>
<accession>A0A0V0RJU2</accession>
<protein>
    <submittedName>
        <fullName evidence="1">Uncharacterized protein</fullName>
    </submittedName>
</protein>
<proteinExistence type="predicted"/>
<dbReference type="Proteomes" id="UP000054630">
    <property type="component" value="Unassembled WGS sequence"/>
</dbReference>
<comment type="caution">
    <text evidence="1">The sequence shown here is derived from an EMBL/GenBank/DDBJ whole genome shotgun (WGS) entry which is preliminary data.</text>
</comment>
<name>A0A0V0RJU2_9BILA</name>
<organism evidence="1 2">
    <name type="scientific">Trichinella nelsoni</name>
    <dbReference type="NCBI Taxonomy" id="6336"/>
    <lineage>
        <taxon>Eukaryota</taxon>
        <taxon>Metazoa</taxon>
        <taxon>Ecdysozoa</taxon>
        <taxon>Nematoda</taxon>
        <taxon>Enoplea</taxon>
        <taxon>Dorylaimia</taxon>
        <taxon>Trichinellida</taxon>
        <taxon>Trichinellidae</taxon>
        <taxon>Trichinella</taxon>
    </lineage>
</organism>
<keyword evidence="2" id="KW-1185">Reference proteome</keyword>
<evidence type="ECO:0000313" key="2">
    <source>
        <dbReference type="Proteomes" id="UP000054630"/>
    </source>
</evidence>
<sequence length="162" mass="18844">MASKIGILHISLHRSASYFFCNISKNRQLRTAGIKSKDFLENCNISWAIDLLFVSSEAVHQFRNYGPLNIRHFLKTVKFHGKFHRFWKIPLQTNASVSNKWPLKLPCAYLNTQGSSPFETPLKRILDIFRHYNLIFIETAKSCAIFRCFGQVNFPSFSVHFE</sequence>